<proteinExistence type="predicted"/>
<keyword evidence="1" id="KW-0472">Membrane</keyword>
<feature type="non-terminal residue" evidence="2">
    <location>
        <position position="1"/>
    </location>
</feature>
<sequence>TLSENIGDCDLFSFLAASIMKAGGLDVTLLLFEQQEHMTVGVHLTEPPTNSRTPASYFTYEQKPYYIAETTGNYENGWRVGECPDLVQGASAQVIPLNLMEEAPSPDQVSSSYNTPQYSYLLISASTEFAIAQNDIQIMGSLSPSLEGENITLYFSSYGSTLNKIATIQTNSIGSFSYTWNSPPGGIYSIRANWSGDANYIGSDSSISRIVIVPFEWLIMGGTLILFLAILVIVVLATRGNGTPNIESYPEWDSDEYDY</sequence>
<dbReference type="AlphaFoldDB" id="A0A0M0BZR4"/>
<name>A0A0M0BZR4_9ARCH</name>
<accession>A0A0M0BZR4</accession>
<gene>
    <name evidence="2" type="ORF">AC477_00810</name>
</gene>
<protein>
    <recommendedName>
        <fullName evidence="4">Bacterial Ig-like domain-containing protein</fullName>
    </recommendedName>
</protein>
<keyword evidence="1" id="KW-1133">Transmembrane helix</keyword>
<dbReference type="Proteomes" id="UP000037237">
    <property type="component" value="Unassembled WGS sequence"/>
</dbReference>
<organism evidence="2 3">
    <name type="scientific">miscellaneous Crenarchaeota group-1 archaeon SG8-32-1</name>
    <dbReference type="NCBI Taxonomy" id="1685124"/>
    <lineage>
        <taxon>Archaea</taxon>
        <taxon>Candidatus Bathyarchaeota</taxon>
        <taxon>MCG-1</taxon>
    </lineage>
</organism>
<evidence type="ECO:0000313" key="2">
    <source>
        <dbReference type="EMBL" id="KON34087.1"/>
    </source>
</evidence>
<evidence type="ECO:0000313" key="3">
    <source>
        <dbReference type="Proteomes" id="UP000037237"/>
    </source>
</evidence>
<feature type="transmembrane region" description="Helical" evidence="1">
    <location>
        <begin position="217"/>
        <end position="237"/>
    </location>
</feature>
<evidence type="ECO:0008006" key="4">
    <source>
        <dbReference type="Google" id="ProtNLM"/>
    </source>
</evidence>
<keyword evidence="1" id="KW-0812">Transmembrane</keyword>
<evidence type="ECO:0000256" key="1">
    <source>
        <dbReference type="SAM" id="Phobius"/>
    </source>
</evidence>
<reference evidence="2 3" key="1">
    <citation type="submission" date="2015-06" db="EMBL/GenBank/DDBJ databases">
        <title>New insights into the roles of widespread benthic archaea in carbon and nitrogen cycling.</title>
        <authorList>
            <person name="Lazar C.S."/>
            <person name="Baker B.J."/>
            <person name="Seitz K.W."/>
            <person name="Hyde A.S."/>
            <person name="Dick G.J."/>
            <person name="Hinrichs K.-U."/>
            <person name="Teske A.P."/>
        </authorList>
    </citation>
    <scope>NUCLEOTIDE SEQUENCE [LARGE SCALE GENOMIC DNA]</scope>
    <source>
        <strain evidence="2">SG8-32-1</strain>
    </source>
</reference>
<dbReference type="EMBL" id="LFWU01000014">
    <property type="protein sequence ID" value="KON34087.1"/>
    <property type="molecule type" value="Genomic_DNA"/>
</dbReference>
<comment type="caution">
    <text evidence="2">The sequence shown here is derived from an EMBL/GenBank/DDBJ whole genome shotgun (WGS) entry which is preliminary data.</text>
</comment>